<comment type="catalytic activity">
    <reaction evidence="1">
        <text>2 6,7-dimethyl-8-(1-D-ribityl)lumazine + H(+) = 5-amino-6-(D-ribitylamino)uracil + riboflavin</text>
        <dbReference type="Rhea" id="RHEA:20772"/>
        <dbReference type="ChEBI" id="CHEBI:15378"/>
        <dbReference type="ChEBI" id="CHEBI:15934"/>
        <dbReference type="ChEBI" id="CHEBI:57986"/>
        <dbReference type="ChEBI" id="CHEBI:58201"/>
        <dbReference type="EC" id="2.5.1.9"/>
    </reaction>
</comment>
<name>A0A563D821_9FLAO</name>
<feature type="repeat" description="Lumazine-binding" evidence="10">
    <location>
        <begin position="1"/>
        <end position="96"/>
    </location>
</feature>
<keyword evidence="13" id="KW-1185">Reference proteome</keyword>
<dbReference type="NCBIfam" id="TIGR00187">
    <property type="entry name" value="ribE"/>
    <property type="match status" value="1"/>
</dbReference>
<evidence type="ECO:0000256" key="2">
    <source>
        <dbReference type="ARBA" id="ARBA00002803"/>
    </source>
</evidence>
<accession>A0A563D821</accession>
<dbReference type="InterPro" id="IPR026017">
    <property type="entry name" value="Lumazine-bd_dom"/>
</dbReference>
<feature type="repeat" description="Lumazine-binding" evidence="10">
    <location>
        <begin position="97"/>
        <end position="194"/>
    </location>
</feature>
<keyword evidence="7 12" id="KW-0808">Transferase</keyword>
<dbReference type="NCBIfam" id="NF009566">
    <property type="entry name" value="PRK13020.1"/>
    <property type="match status" value="1"/>
</dbReference>
<keyword evidence="8" id="KW-0677">Repeat</keyword>
<dbReference type="SUPFAM" id="SSF63380">
    <property type="entry name" value="Riboflavin synthase domain-like"/>
    <property type="match status" value="2"/>
</dbReference>
<evidence type="ECO:0000256" key="6">
    <source>
        <dbReference type="ARBA" id="ARBA00022619"/>
    </source>
</evidence>
<dbReference type="InterPro" id="IPR023366">
    <property type="entry name" value="ATP_synth_asu-like_sf"/>
</dbReference>
<evidence type="ECO:0000256" key="3">
    <source>
        <dbReference type="ARBA" id="ARBA00004887"/>
    </source>
</evidence>
<organism evidence="12 13">
    <name type="scientific">Apibacter muscae</name>
    <dbReference type="NCBI Taxonomy" id="2509004"/>
    <lineage>
        <taxon>Bacteria</taxon>
        <taxon>Pseudomonadati</taxon>
        <taxon>Bacteroidota</taxon>
        <taxon>Flavobacteriia</taxon>
        <taxon>Flavobacteriales</taxon>
        <taxon>Weeksellaceae</taxon>
        <taxon>Apibacter</taxon>
    </lineage>
</organism>
<sequence length="199" mass="22380">MFTGIIKQQSKIISLDKSEDIIKLTVESDQLFQNAAVDDSIAVNGVCLTITQLQENKASFDVLPETIERTNLSLLKVGDVVNTEDSMTASTRIGGHFVQGHVDTTSTITKVEEDGEAYDIYFTCDKKYLNMLVEKAYIALDGMSLTITAVTPEFFKVMIIPHTFSQTIVKNYWKVGYQVNTEIDILNKSIYKYINDIQK</sequence>
<reference evidence="12 13" key="1">
    <citation type="submission" date="2019-02" db="EMBL/GenBank/DDBJ databases">
        <title>Apibacter muscae sp. nov.: a novel member of the house fly microbiota.</title>
        <authorList>
            <person name="Park R."/>
        </authorList>
    </citation>
    <scope>NUCLEOTIDE SEQUENCE [LARGE SCALE GENOMIC DNA]</scope>
    <source>
        <strain evidence="12 13">AL1</strain>
    </source>
</reference>
<comment type="caution">
    <text evidence="12">The sequence shown here is derived from an EMBL/GenBank/DDBJ whole genome shotgun (WGS) entry which is preliminary data.</text>
</comment>
<dbReference type="InterPro" id="IPR001783">
    <property type="entry name" value="Lumazine-bd"/>
</dbReference>
<evidence type="ECO:0000256" key="1">
    <source>
        <dbReference type="ARBA" id="ARBA00000968"/>
    </source>
</evidence>
<evidence type="ECO:0000256" key="7">
    <source>
        <dbReference type="ARBA" id="ARBA00022679"/>
    </source>
</evidence>
<feature type="domain" description="Lumazine-binding" evidence="11">
    <location>
        <begin position="97"/>
        <end position="194"/>
    </location>
</feature>
<dbReference type="GO" id="GO:0009231">
    <property type="term" value="P:riboflavin biosynthetic process"/>
    <property type="evidence" value="ECO:0007669"/>
    <property type="project" value="UniProtKB-KW"/>
</dbReference>
<evidence type="ECO:0000256" key="5">
    <source>
        <dbReference type="ARBA" id="ARBA00013950"/>
    </source>
</evidence>
<comment type="pathway">
    <text evidence="3">Cofactor biosynthesis; riboflavin biosynthesis; riboflavin from 2-hydroxy-3-oxobutyl phosphate and 5-amino-6-(D-ribitylamino)uracil: step 2/2.</text>
</comment>
<dbReference type="Gene3D" id="2.40.30.20">
    <property type="match status" value="2"/>
</dbReference>
<evidence type="ECO:0000313" key="13">
    <source>
        <dbReference type="Proteomes" id="UP000319499"/>
    </source>
</evidence>
<dbReference type="EC" id="2.5.1.9" evidence="4 9"/>
<dbReference type="OrthoDB" id="9788537at2"/>
<dbReference type="PIRSF" id="PIRSF000498">
    <property type="entry name" value="Riboflavin_syn_A"/>
    <property type="match status" value="1"/>
</dbReference>
<dbReference type="Proteomes" id="UP000319499">
    <property type="component" value="Unassembled WGS sequence"/>
</dbReference>
<proteinExistence type="predicted"/>
<protein>
    <recommendedName>
        <fullName evidence="5 9">Riboflavin synthase</fullName>
        <ecNumber evidence="4 9">2.5.1.9</ecNumber>
    </recommendedName>
</protein>
<dbReference type="NCBIfam" id="NF006767">
    <property type="entry name" value="PRK09289.1"/>
    <property type="match status" value="1"/>
</dbReference>
<evidence type="ECO:0000256" key="4">
    <source>
        <dbReference type="ARBA" id="ARBA00012827"/>
    </source>
</evidence>
<dbReference type="RefSeq" id="WP_146293588.1">
    <property type="nucleotide sequence ID" value="NZ_SELH01000026.1"/>
</dbReference>
<evidence type="ECO:0000313" key="12">
    <source>
        <dbReference type="EMBL" id="TWP26237.1"/>
    </source>
</evidence>
<evidence type="ECO:0000256" key="8">
    <source>
        <dbReference type="ARBA" id="ARBA00022737"/>
    </source>
</evidence>
<dbReference type="PANTHER" id="PTHR21098:SF0">
    <property type="entry name" value="RIBOFLAVIN SYNTHASE"/>
    <property type="match status" value="1"/>
</dbReference>
<dbReference type="FunFam" id="2.40.30.20:FF:000003">
    <property type="entry name" value="Riboflavin synthase, alpha subunit"/>
    <property type="match status" value="1"/>
</dbReference>
<dbReference type="CDD" id="cd00402">
    <property type="entry name" value="Riboflavin_synthase_like"/>
    <property type="match status" value="1"/>
</dbReference>
<dbReference type="GO" id="GO:0004746">
    <property type="term" value="F:riboflavin synthase activity"/>
    <property type="evidence" value="ECO:0007669"/>
    <property type="project" value="UniProtKB-UniRule"/>
</dbReference>
<dbReference type="Pfam" id="PF00677">
    <property type="entry name" value="Lum_binding"/>
    <property type="match status" value="2"/>
</dbReference>
<dbReference type="PROSITE" id="PS51177">
    <property type="entry name" value="LUMAZINE_BIND"/>
    <property type="match status" value="2"/>
</dbReference>
<evidence type="ECO:0000259" key="11">
    <source>
        <dbReference type="PROSITE" id="PS51177"/>
    </source>
</evidence>
<dbReference type="AlphaFoldDB" id="A0A563D821"/>
<evidence type="ECO:0000256" key="10">
    <source>
        <dbReference type="PROSITE-ProRule" id="PRU00524"/>
    </source>
</evidence>
<comment type="function">
    <text evidence="2">Catalyzes the dismutation of two molecules of 6,7-dimethyl-8-ribityllumazine, resulting in the formation of riboflavin and 5-amino-6-(D-ribitylamino)uracil.</text>
</comment>
<dbReference type="PANTHER" id="PTHR21098">
    <property type="entry name" value="RIBOFLAVIN SYNTHASE ALPHA CHAIN"/>
    <property type="match status" value="1"/>
</dbReference>
<dbReference type="EMBL" id="SELH01000026">
    <property type="protein sequence ID" value="TWP26237.1"/>
    <property type="molecule type" value="Genomic_DNA"/>
</dbReference>
<gene>
    <name evidence="12" type="ORF">ETU09_11110</name>
</gene>
<keyword evidence="6" id="KW-0686">Riboflavin biosynthesis</keyword>
<evidence type="ECO:0000256" key="9">
    <source>
        <dbReference type="NCBIfam" id="TIGR00187"/>
    </source>
</evidence>
<dbReference type="InterPro" id="IPR017938">
    <property type="entry name" value="Riboflavin_synthase-like_b-brl"/>
</dbReference>
<feature type="domain" description="Lumazine-binding" evidence="11">
    <location>
        <begin position="1"/>
        <end position="96"/>
    </location>
</feature>